<dbReference type="EMBL" id="KB908581">
    <property type="protein sequence ID" value="EOA87546.1"/>
    <property type="molecule type" value="Genomic_DNA"/>
</dbReference>
<accession>R0ISB0</accession>
<dbReference type="GeneID" id="19403223"/>
<dbReference type="HOGENOM" id="CLU_2777528_0_0_1"/>
<evidence type="ECO:0000313" key="3">
    <source>
        <dbReference type="Proteomes" id="UP000016935"/>
    </source>
</evidence>
<name>R0ISB0_EXST2</name>
<feature type="signal peptide" evidence="1">
    <location>
        <begin position="1"/>
        <end position="15"/>
    </location>
</feature>
<dbReference type="Proteomes" id="UP000016935">
    <property type="component" value="Unassembled WGS sequence"/>
</dbReference>
<reference evidence="2 3" key="2">
    <citation type="journal article" date="2013" name="PLoS Genet.">
        <title>Comparative genome structure, secondary metabolite, and effector coding capacity across Cochliobolus pathogens.</title>
        <authorList>
            <person name="Condon B.J."/>
            <person name="Leng Y."/>
            <person name="Wu D."/>
            <person name="Bushley K.E."/>
            <person name="Ohm R.A."/>
            <person name="Otillar R."/>
            <person name="Martin J."/>
            <person name="Schackwitz W."/>
            <person name="Grimwood J."/>
            <person name="MohdZainudin N."/>
            <person name="Xue C."/>
            <person name="Wang R."/>
            <person name="Manning V.A."/>
            <person name="Dhillon B."/>
            <person name="Tu Z.J."/>
            <person name="Steffenson B.J."/>
            <person name="Salamov A."/>
            <person name="Sun H."/>
            <person name="Lowry S."/>
            <person name="LaButti K."/>
            <person name="Han J."/>
            <person name="Copeland A."/>
            <person name="Lindquist E."/>
            <person name="Barry K."/>
            <person name="Schmutz J."/>
            <person name="Baker S.E."/>
            <person name="Ciuffetti L.M."/>
            <person name="Grigoriev I.V."/>
            <person name="Zhong S."/>
            <person name="Turgeon B.G."/>
        </authorList>
    </citation>
    <scope>NUCLEOTIDE SEQUENCE [LARGE SCALE GENOMIC DNA]</scope>
    <source>
        <strain evidence="3">28A</strain>
    </source>
</reference>
<organism evidence="2 3">
    <name type="scientific">Exserohilum turcicum (strain 28A)</name>
    <name type="common">Northern leaf blight fungus</name>
    <name type="synonym">Setosphaeria turcica</name>
    <dbReference type="NCBI Taxonomy" id="671987"/>
    <lineage>
        <taxon>Eukaryota</taxon>
        <taxon>Fungi</taxon>
        <taxon>Dikarya</taxon>
        <taxon>Ascomycota</taxon>
        <taxon>Pezizomycotina</taxon>
        <taxon>Dothideomycetes</taxon>
        <taxon>Pleosporomycetidae</taxon>
        <taxon>Pleosporales</taxon>
        <taxon>Pleosporineae</taxon>
        <taxon>Pleosporaceae</taxon>
        <taxon>Exserohilum</taxon>
    </lineage>
</organism>
<evidence type="ECO:0000313" key="2">
    <source>
        <dbReference type="EMBL" id="EOA87546.1"/>
    </source>
</evidence>
<sequence>MKLSAVLVFAPCVMALAIPNPASQPAADEKRAIPVLADALNGPGITLPGPIIQGLGPGWHNVVPAPNYK</sequence>
<dbReference type="RefSeq" id="XP_008024713.1">
    <property type="nucleotide sequence ID" value="XM_008026522.1"/>
</dbReference>
<dbReference type="AlphaFoldDB" id="R0ISB0"/>
<evidence type="ECO:0000256" key="1">
    <source>
        <dbReference type="SAM" id="SignalP"/>
    </source>
</evidence>
<feature type="chain" id="PRO_5013288728" evidence="1">
    <location>
        <begin position="16"/>
        <end position="69"/>
    </location>
</feature>
<proteinExistence type="predicted"/>
<protein>
    <submittedName>
        <fullName evidence="2">Uncharacterized protein</fullName>
    </submittedName>
</protein>
<keyword evidence="1" id="KW-0732">Signal</keyword>
<gene>
    <name evidence="2" type="ORF">SETTUDRAFT_28183</name>
</gene>
<reference evidence="2 3" key="1">
    <citation type="journal article" date="2012" name="PLoS Pathog.">
        <title>Diverse lifestyles and strategies of plant pathogenesis encoded in the genomes of eighteen Dothideomycetes fungi.</title>
        <authorList>
            <person name="Ohm R.A."/>
            <person name="Feau N."/>
            <person name="Henrissat B."/>
            <person name="Schoch C.L."/>
            <person name="Horwitz B.A."/>
            <person name="Barry K.W."/>
            <person name="Condon B.J."/>
            <person name="Copeland A.C."/>
            <person name="Dhillon B."/>
            <person name="Glaser F."/>
            <person name="Hesse C.N."/>
            <person name="Kosti I."/>
            <person name="LaButti K."/>
            <person name="Lindquist E.A."/>
            <person name="Lucas S."/>
            <person name="Salamov A.A."/>
            <person name="Bradshaw R.E."/>
            <person name="Ciuffetti L."/>
            <person name="Hamelin R.C."/>
            <person name="Kema G.H.J."/>
            <person name="Lawrence C."/>
            <person name="Scott J.A."/>
            <person name="Spatafora J.W."/>
            <person name="Turgeon B.G."/>
            <person name="de Wit P.J.G.M."/>
            <person name="Zhong S."/>
            <person name="Goodwin S.B."/>
            <person name="Grigoriev I.V."/>
        </authorList>
    </citation>
    <scope>NUCLEOTIDE SEQUENCE [LARGE SCALE GENOMIC DNA]</scope>
    <source>
        <strain evidence="3">28A</strain>
    </source>
</reference>
<keyword evidence="3" id="KW-1185">Reference proteome</keyword>